<proteinExistence type="predicted"/>
<sequence>MLQLDNLTYRWPGSTDNNISTLSAMINTGEWVALVGDNGAGKSTLLRLAAGLLKPNTGQVLFNGYSLANYSAPERANKIGILFQEAEKQIFHSTVKDEVAFGLHRQKRPKDEIQQRTIEALALCGLADVAQKHPLDLHSGQRRMVAVACLSAVAPKLLLLDEPSRDFDAHWMKCFENWLNFQREQGTTVITISHDFDFVARHFPRALHLSAGKLIGDGNLNTLLHHPELQPETDLPAPTLSALSHAFKLPIHNNPQQWVSQFLDAKKQSNE</sequence>
<dbReference type="EC" id="3.6.1.15" evidence="5"/>
<dbReference type="OrthoDB" id="5292475at2"/>
<name>A0A1B7K444_9GAMM</name>
<evidence type="ECO:0000256" key="1">
    <source>
        <dbReference type="ARBA" id="ARBA00022448"/>
    </source>
</evidence>
<dbReference type="GO" id="GO:0042626">
    <property type="term" value="F:ATPase-coupled transmembrane transporter activity"/>
    <property type="evidence" value="ECO:0007669"/>
    <property type="project" value="TreeGrafter"/>
</dbReference>
<dbReference type="SMART" id="SM00382">
    <property type="entry name" value="AAA"/>
    <property type="match status" value="1"/>
</dbReference>
<dbReference type="EC" id="3.6.1.3" evidence="5"/>
<dbReference type="PANTHER" id="PTHR43553">
    <property type="entry name" value="HEAVY METAL TRANSPORTER"/>
    <property type="match status" value="1"/>
</dbReference>
<dbReference type="PROSITE" id="PS50893">
    <property type="entry name" value="ABC_TRANSPORTER_2"/>
    <property type="match status" value="1"/>
</dbReference>
<accession>A0A1B7K444</accession>
<keyword evidence="1" id="KW-0813">Transport</keyword>
<keyword evidence="5" id="KW-0378">Hydrolase</keyword>
<dbReference type="Gene3D" id="3.40.50.300">
    <property type="entry name" value="P-loop containing nucleotide triphosphate hydrolases"/>
    <property type="match status" value="1"/>
</dbReference>
<evidence type="ECO:0000313" key="6">
    <source>
        <dbReference type="Proteomes" id="UP000078224"/>
    </source>
</evidence>
<dbReference type="PATRIC" id="fig|1354272.4.peg.63"/>
<dbReference type="Pfam" id="PF00005">
    <property type="entry name" value="ABC_tran"/>
    <property type="match status" value="1"/>
</dbReference>
<dbReference type="InterPro" id="IPR015856">
    <property type="entry name" value="ABC_transpr_CbiO/EcfA_su"/>
</dbReference>
<dbReference type="EMBL" id="LXEW01000003">
    <property type="protein sequence ID" value="OAT54910.1"/>
    <property type="molecule type" value="Genomic_DNA"/>
</dbReference>
<reference evidence="5 6" key="1">
    <citation type="submission" date="2016-04" db="EMBL/GenBank/DDBJ databases">
        <title>ATOL: Assembling a taxonomically balanced genome-scale reconstruction of the evolutionary history of the Enterobacteriaceae.</title>
        <authorList>
            <person name="Plunkett G.III."/>
            <person name="Neeno-Eckwall E.C."/>
            <person name="Glasner J.D."/>
            <person name="Perna N.T."/>
        </authorList>
    </citation>
    <scope>NUCLEOTIDE SEQUENCE [LARGE SCALE GENOMIC DNA]</scope>
    <source>
        <strain evidence="5 6">ATCC 35613</strain>
    </source>
</reference>
<dbReference type="GO" id="GO:0043190">
    <property type="term" value="C:ATP-binding cassette (ABC) transporter complex"/>
    <property type="evidence" value="ECO:0007669"/>
    <property type="project" value="TreeGrafter"/>
</dbReference>
<evidence type="ECO:0000256" key="2">
    <source>
        <dbReference type="ARBA" id="ARBA00022741"/>
    </source>
</evidence>
<evidence type="ECO:0000259" key="4">
    <source>
        <dbReference type="PROSITE" id="PS50893"/>
    </source>
</evidence>
<keyword evidence="2" id="KW-0547">Nucleotide-binding</keyword>
<dbReference type="InterPro" id="IPR027417">
    <property type="entry name" value="P-loop_NTPase"/>
</dbReference>
<dbReference type="RefSeq" id="WP_068444415.1">
    <property type="nucleotide sequence ID" value="NZ_LXEW01000003.1"/>
</dbReference>
<keyword evidence="3" id="KW-0067">ATP-binding</keyword>
<keyword evidence="6" id="KW-1185">Reference proteome</keyword>
<dbReference type="InterPro" id="IPR003593">
    <property type="entry name" value="AAA+_ATPase"/>
</dbReference>
<dbReference type="AlphaFoldDB" id="A0A1B7K444"/>
<dbReference type="InterPro" id="IPR050095">
    <property type="entry name" value="ECF_ABC_transporter_ATP-bd"/>
</dbReference>
<dbReference type="GO" id="GO:0016887">
    <property type="term" value="F:ATP hydrolysis activity"/>
    <property type="evidence" value="ECO:0007669"/>
    <property type="project" value="InterPro"/>
</dbReference>
<protein>
    <submittedName>
        <fullName evidence="5">ATPase component of queuosine-regulated ECF transporter energizing module</fullName>
        <ecNumber evidence="5">3.6.1.15</ecNumber>
        <ecNumber evidence="5">3.6.1.3</ecNumber>
    </submittedName>
</protein>
<dbReference type="GO" id="GO:0005524">
    <property type="term" value="F:ATP binding"/>
    <property type="evidence" value="ECO:0007669"/>
    <property type="project" value="UniProtKB-KW"/>
</dbReference>
<dbReference type="CDD" id="cd03225">
    <property type="entry name" value="ABC_cobalt_CbiO_domain1"/>
    <property type="match status" value="1"/>
</dbReference>
<evidence type="ECO:0000256" key="3">
    <source>
        <dbReference type="ARBA" id="ARBA00022840"/>
    </source>
</evidence>
<evidence type="ECO:0000313" key="5">
    <source>
        <dbReference type="EMBL" id="OAT54910.1"/>
    </source>
</evidence>
<dbReference type="InterPro" id="IPR003439">
    <property type="entry name" value="ABC_transporter-like_ATP-bd"/>
</dbReference>
<comment type="caution">
    <text evidence="5">The sequence shown here is derived from an EMBL/GenBank/DDBJ whole genome shotgun (WGS) entry which is preliminary data.</text>
</comment>
<gene>
    <name evidence="5" type="ORF">M998_0059</name>
</gene>
<organism evidence="5 6">
    <name type="scientific">Providencia heimbachae ATCC 35613</name>
    <dbReference type="NCBI Taxonomy" id="1354272"/>
    <lineage>
        <taxon>Bacteria</taxon>
        <taxon>Pseudomonadati</taxon>
        <taxon>Pseudomonadota</taxon>
        <taxon>Gammaproteobacteria</taxon>
        <taxon>Enterobacterales</taxon>
        <taxon>Morganellaceae</taxon>
        <taxon>Providencia</taxon>
    </lineage>
</organism>
<dbReference type="Proteomes" id="UP000078224">
    <property type="component" value="Unassembled WGS sequence"/>
</dbReference>
<dbReference type="SUPFAM" id="SSF52540">
    <property type="entry name" value="P-loop containing nucleoside triphosphate hydrolases"/>
    <property type="match status" value="1"/>
</dbReference>
<feature type="domain" description="ABC transporter" evidence="4">
    <location>
        <begin position="2"/>
        <end position="236"/>
    </location>
</feature>